<evidence type="ECO:0000259" key="1">
    <source>
        <dbReference type="PROSITE" id="PS51186"/>
    </source>
</evidence>
<keyword evidence="2" id="KW-0808">Transferase</keyword>
<organism evidence="2 3">
    <name type="scientific">Candidatus Allofournierella merdipullorum</name>
    <dbReference type="NCBI Taxonomy" id="2838595"/>
    <lineage>
        <taxon>Bacteria</taxon>
        <taxon>Bacillati</taxon>
        <taxon>Bacillota</taxon>
        <taxon>Clostridia</taxon>
        <taxon>Eubacteriales</taxon>
        <taxon>Oscillospiraceae</taxon>
        <taxon>Allofournierella</taxon>
    </lineage>
</organism>
<keyword evidence="2" id="KW-0012">Acyltransferase</keyword>
<dbReference type="SUPFAM" id="SSF55729">
    <property type="entry name" value="Acyl-CoA N-acyltransferases (Nat)"/>
    <property type="match status" value="1"/>
</dbReference>
<feature type="domain" description="N-acetyltransferase" evidence="1">
    <location>
        <begin position="115"/>
        <end position="262"/>
    </location>
</feature>
<proteinExistence type="predicted"/>
<reference evidence="2" key="1">
    <citation type="journal article" date="2021" name="PeerJ">
        <title>Extensive microbial diversity within the chicken gut microbiome revealed by metagenomics and culture.</title>
        <authorList>
            <person name="Gilroy R."/>
            <person name="Ravi A."/>
            <person name="Getino M."/>
            <person name="Pursley I."/>
            <person name="Horton D.L."/>
            <person name="Alikhan N.F."/>
            <person name="Baker D."/>
            <person name="Gharbi K."/>
            <person name="Hall N."/>
            <person name="Watson M."/>
            <person name="Adriaenssens E.M."/>
            <person name="Foster-Nyarko E."/>
            <person name="Jarju S."/>
            <person name="Secka A."/>
            <person name="Antonio M."/>
            <person name="Oren A."/>
            <person name="Chaudhuri R.R."/>
            <person name="La Ragione R."/>
            <person name="Hildebrand F."/>
            <person name="Pallen M.J."/>
        </authorList>
    </citation>
    <scope>NUCLEOTIDE SEQUENCE</scope>
    <source>
        <strain evidence="2">ChiGjej4B4-18154</strain>
    </source>
</reference>
<protein>
    <submittedName>
        <fullName evidence="2">GNAT family N-acetyltransferase</fullName>
        <ecNumber evidence="2">2.3.1.-</ecNumber>
    </submittedName>
</protein>
<dbReference type="Gene3D" id="3.40.630.30">
    <property type="match status" value="1"/>
</dbReference>
<dbReference type="EMBL" id="DXBV01000015">
    <property type="protein sequence ID" value="HIZ29864.1"/>
    <property type="molecule type" value="Genomic_DNA"/>
</dbReference>
<dbReference type="EC" id="2.3.1.-" evidence="2"/>
<evidence type="ECO:0000313" key="3">
    <source>
        <dbReference type="Proteomes" id="UP000824035"/>
    </source>
</evidence>
<name>A0A9D2E2M7_9FIRM</name>
<sequence length="262" mass="27633">MIRLVENAADAARFQAALGDAQDPVAVETAVRFAAFSGLPGSGWKFYTGGEGEKPFALAVRGASALLTGSAKGEEVALLLNFLQARRLKTARPEPLPGWRQDAVFHVFHAPAGGPKARPLPEGFRLNEAPSLLGVTEFLWGGESMAAPHDRRSTDTFYSEICTMRNRGLAQIWTLEEKGVTAATAGAYAITENAALLSAVETAPAFRGKGCAGALVCALARALCGQGKAVCLVARPGVEGFYEKLGFEQRGLTCGHTAPEND</sequence>
<dbReference type="InterPro" id="IPR016181">
    <property type="entry name" value="Acyl_CoA_acyltransferase"/>
</dbReference>
<dbReference type="InterPro" id="IPR013653">
    <property type="entry name" value="GCN5-like_dom"/>
</dbReference>
<dbReference type="GO" id="GO:0016747">
    <property type="term" value="F:acyltransferase activity, transferring groups other than amino-acyl groups"/>
    <property type="evidence" value="ECO:0007669"/>
    <property type="project" value="InterPro"/>
</dbReference>
<gene>
    <name evidence="2" type="ORF">H9813_01330</name>
</gene>
<comment type="caution">
    <text evidence="2">The sequence shown here is derived from an EMBL/GenBank/DDBJ whole genome shotgun (WGS) entry which is preliminary data.</text>
</comment>
<dbReference type="PROSITE" id="PS51186">
    <property type="entry name" value="GNAT"/>
    <property type="match status" value="1"/>
</dbReference>
<dbReference type="Pfam" id="PF08445">
    <property type="entry name" value="FR47"/>
    <property type="match status" value="1"/>
</dbReference>
<dbReference type="AlphaFoldDB" id="A0A9D2E2M7"/>
<dbReference type="InterPro" id="IPR000182">
    <property type="entry name" value="GNAT_dom"/>
</dbReference>
<evidence type="ECO:0000313" key="2">
    <source>
        <dbReference type="EMBL" id="HIZ29864.1"/>
    </source>
</evidence>
<reference evidence="2" key="2">
    <citation type="submission" date="2021-04" db="EMBL/GenBank/DDBJ databases">
        <authorList>
            <person name="Gilroy R."/>
        </authorList>
    </citation>
    <scope>NUCLEOTIDE SEQUENCE</scope>
    <source>
        <strain evidence="2">ChiGjej4B4-18154</strain>
    </source>
</reference>
<dbReference type="Proteomes" id="UP000824035">
    <property type="component" value="Unassembled WGS sequence"/>
</dbReference>
<accession>A0A9D2E2M7</accession>